<dbReference type="InterPro" id="IPR004107">
    <property type="entry name" value="Integrase_SAM-like_N"/>
</dbReference>
<dbReference type="CDD" id="cd01189">
    <property type="entry name" value="INT_ICEBs1_C_like"/>
    <property type="match status" value="1"/>
</dbReference>
<dbReference type="Gene3D" id="1.10.443.10">
    <property type="entry name" value="Intergrase catalytic core"/>
    <property type="match status" value="1"/>
</dbReference>
<dbReference type="Proteomes" id="UP000655420">
    <property type="component" value="Unassembled WGS sequence"/>
</dbReference>
<keyword evidence="3 5" id="KW-0238">DNA-binding</keyword>
<dbReference type="InterPro" id="IPR013762">
    <property type="entry name" value="Integrase-like_cat_sf"/>
</dbReference>
<dbReference type="InterPro" id="IPR050090">
    <property type="entry name" value="Tyrosine_recombinase_XerCD"/>
</dbReference>
<dbReference type="PANTHER" id="PTHR30349">
    <property type="entry name" value="PHAGE INTEGRASE-RELATED"/>
    <property type="match status" value="1"/>
</dbReference>
<comment type="similarity">
    <text evidence="1">Belongs to the 'phage' integrase family.</text>
</comment>
<dbReference type="PROSITE" id="PS51900">
    <property type="entry name" value="CB"/>
    <property type="match status" value="1"/>
</dbReference>
<evidence type="ECO:0000259" key="7">
    <source>
        <dbReference type="PROSITE" id="PS51900"/>
    </source>
</evidence>
<sequence length="313" mass="35907">MNPIKAVADAAHSWLASCERKGLERQTIKTYRSQWSNHIEPRIGKRILTDFRKADVRDFMDHLLDASVSHAMTRKVMKTLVSILNEALDREWIDRNVAAQVKMPKRSRHEKDAVVPTKAEIRLLIEKAPERWRPLIVTAAFTGMRISELRGLTWANVDFERRVIRVTQRADRLNEIGAPKSAAGRREIPMMPLVRETLIDWRERCPTGELALVFPNGKGKIESYGNFRTRVFNPLMIECGIVDKNGKPRFGIHALRHAAASLMIEQNWPSKKVQVFLGHSNISVTMDVYGHLFTRAEDDVALFEKLQEEFFAA</sequence>
<dbReference type="InterPro" id="IPR010998">
    <property type="entry name" value="Integrase_recombinase_N"/>
</dbReference>
<accession>A0A8J7SGR3</accession>
<dbReference type="Gene3D" id="1.10.150.130">
    <property type="match status" value="1"/>
</dbReference>
<dbReference type="EMBL" id="JAEHHL010000016">
    <property type="protein sequence ID" value="MBK0401203.1"/>
    <property type="molecule type" value="Genomic_DNA"/>
</dbReference>
<evidence type="ECO:0000256" key="3">
    <source>
        <dbReference type="ARBA" id="ARBA00023125"/>
    </source>
</evidence>
<dbReference type="SUPFAM" id="SSF56349">
    <property type="entry name" value="DNA breaking-rejoining enzymes"/>
    <property type="match status" value="1"/>
</dbReference>
<dbReference type="RefSeq" id="WP_200613500.1">
    <property type="nucleotide sequence ID" value="NZ_JAEHHL010000016.1"/>
</dbReference>
<evidence type="ECO:0000313" key="8">
    <source>
        <dbReference type="EMBL" id="MBK0401203.1"/>
    </source>
</evidence>
<dbReference type="AlphaFoldDB" id="A0A8J7SGR3"/>
<dbReference type="PANTHER" id="PTHR30349:SF64">
    <property type="entry name" value="PROPHAGE INTEGRASE INTD-RELATED"/>
    <property type="match status" value="1"/>
</dbReference>
<dbReference type="InterPro" id="IPR002104">
    <property type="entry name" value="Integrase_catalytic"/>
</dbReference>
<feature type="domain" description="Core-binding (CB)" evidence="7">
    <location>
        <begin position="5"/>
        <end position="88"/>
    </location>
</feature>
<proteinExistence type="inferred from homology"/>
<evidence type="ECO:0000259" key="6">
    <source>
        <dbReference type="PROSITE" id="PS51898"/>
    </source>
</evidence>
<organism evidence="8 9">
    <name type="scientific">Thermohalobaculum xanthum</name>
    <dbReference type="NCBI Taxonomy" id="2753746"/>
    <lineage>
        <taxon>Bacteria</taxon>
        <taxon>Pseudomonadati</taxon>
        <taxon>Pseudomonadota</taxon>
        <taxon>Alphaproteobacteria</taxon>
        <taxon>Rhodobacterales</taxon>
        <taxon>Paracoccaceae</taxon>
        <taxon>Thermohalobaculum</taxon>
    </lineage>
</organism>
<evidence type="ECO:0000256" key="5">
    <source>
        <dbReference type="PROSITE-ProRule" id="PRU01248"/>
    </source>
</evidence>
<reference evidence="8" key="1">
    <citation type="submission" date="2020-12" db="EMBL/GenBank/DDBJ databases">
        <title>Bacterial taxonomy.</title>
        <authorList>
            <person name="Pan X."/>
        </authorList>
    </citation>
    <scope>NUCLEOTIDE SEQUENCE</scope>
    <source>
        <strain evidence="8">M0105</strain>
    </source>
</reference>
<dbReference type="Pfam" id="PF00589">
    <property type="entry name" value="Phage_integrase"/>
    <property type="match status" value="1"/>
</dbReference>
<evidence type="ECO:0000256" key="1">
    <source>
        <dbReference type="ARBA" id="ARBA00008857"/>
    </source>
</evidence>
<dbReference type="GO" id="GO:0003677">
    <property type="term" value="F:DNA binding"/>
    <property type="evidence" value="ECO:0007669"/>
    <property type="project" value="UniProtKB-UniRule"/>
</dbReference>
<comment type="caution">
    <text evidence="8">The sequence shown here is derived from an EMBL/GenBank/DDBJ whole genome shotgun (WGS) entry which is preliminary data.</text>
</comment>
<feature type="domain" description="Tyr recombinase" evidence="6">
    <location>
        <begin position="111"/>
        <end position="304"/>
    </location>
</feature>
<dbReference type="PROSITE" id="PS51898">
    <property type="entry name" value="TYR_RECOMBINASE"/>
    <property type="match status" value="1"/>
</dbReference>
<keyword evidence="2" id="KW-0229">DNA integration</keyword>
<gene>
    <name evidence="8" type="ORF">H0I76_18545</name>
</gene>
<protein>
    <submittedName>
        <fullName evidence="8">Site-specific integrase</fullName>
    </submittedName>
</protein>
<name>A0A8J7SGR3_9RHOB</name>
<dbReference type="GO" id="GO:0006310">
    <property type="term" value="P:DNA recombination"/>
    <property type="evidence" value="ECO:0007669"/>
    <property type="project" value="UniProtKB-KW"/>
</dbReference>
<evidence type="ECO:0000313" key="9">
    <source>
        <dbReference type="Proteomes" id="UP000655420"/>
    </source>
</evidence>
<keyword evidence="4" id="KW-0233">DNA recombination</keyword>
<dbReference type="GO" id="GO:0015074">
    <property type="term" value="P:DNA integration"/>
    <property type="evidence" value="ECO:0007669"/>
    <property type="project" value="UniProtKB-KW"/>
</dbReference>
<dbReference type="InterPro" id="IPR011010">
    <property type="entry name" value="DNA_brk_join_enz"/>
</dbReference>
<keyword evidence="9" id="KW-1185">Reference proteome</keyword>
<dbReference type="Pfam" id="PF14659">
    <property type="entry name" value="Phage_int_SAM_3"/>
    <property type="match status" value="1"/>
</dbReference>
<evidence type="ECO:0000256" key="4">
    <source>
        <dbReference type="ARBA" id="ARBA00023172"/>
    </source>
</evidence>
<evidence type="ECO:0000256" key="2">
    <source>
        <dbReference type="ARBA" id="ARBA00022908"/>
    </source>
</evidence>
<dbReference type="InterPro" id="IPR044068">
    <property type="entry name" value="CB"/>
</dbReference>